<dbReference type="InterPro" id="IPR021838">
    <property type="entry name" value="DUF3431"/>
</dbReference>
<feature type="region of interest" description="Disordered" evidence="1">
    <location>
        <begin position="383"/>
        <end position="407"/>
    </location>
</feature>
<proteinExistence type="predicted"/>
<feature type="region of interest" description="Disordered" evidence="1">
    <location>
        <begin position="341"/>
        <end position="362"/>
    </location>
</feature>
<name>A0A6A6S329_9PLEO</name>
<sequence length="407" mass="47897">MAKRKLTPVVAVAGFLFFVFLYSTHKARDTWRGLPEHLVLSEQFRGNSSDGQVEDPDFANWNPRPNFIPGSPMPPAHNYSTTLVIAKVKDDDIKWMEEHLPKDIELSIWVADDPKAPLHPPKNKGHEVMVYLSWIIDNYDHLPDIAIFLHAHQHAWHNDDLLGRDASQMLQRLNRARIWREGYINMRCSWVPGCPEWMHPGETERDSNKQEQSYLAKSWSELFPFDSVPDVLAQPCSAQFALSRERILAKPHAQYIWYREWLFSTKLSDHLSGRIWEYVWQFVFTGHNIFCPEEQVCFCDQYGSCFGGDQEYKDFRQVKQQLHDRENDLRSWENKAKAITEAQKEGKLEEADQMERPEWGMDEEFKREIERLRPIVEKLEKEAVERGEDPRKRAKELGRKWKEGDGF</sequence>
<dbReference type="PANTHER" id="PTHR37490">
    <property type="entry name" value="EXPRESSED PROTEIN"/>
    <property type="match status" value="1"/>
</dbReference>
<reference evidence="2" key="1">
    <citation type="journal article" date="2020" name="Stud. Mycol.">
        <title>101 Dothideomycetes genomes: a test case for predicting lifestyles and emergence of pathogens.</title>
        <authorList>
            <person name="Haridas S."/>
            <person name="Albert R."/>
            <person name="Binder M."/>
            <person name="Bloem J."/>
            <person name="Labutti K."/>
            <person name="Salamov A."/>
            <person name="Andreopoulos B."/>
            <person name="Baker S."/>
            <person name="Barry K."/>
            <person name="Bills G."/>
            <person name="Bluhm B."/>
            <person name="Cannon C."/>
            <person name="Castanera R."/>
            <person name="Culley D."/>
            <person name="Daum C."/>
            <person name="Ezra D."/>
            <person name="Gonzalez J."/>
            <person name="Henrissat B."/>
            <person name="Kuo A."/>
            <person name="Liang C."/>
            <person name="Lipzen A."/>
            <person name="Lutzoni F."/>
            <person name="Magnuson J."/>
            <person name="Mondo S."/>
            <person name="Nolan M."/>
            <person name="Ohm R."/>
            <person name="Pangilinan J."/>
            <person name="Park H.-J."/>
            <person name="Ramirez L."/>
            <person name="Alfaro M."/>
            <person name="Sun H."/>
            <person name="Tritt A."/>
            <person name="Yoshinaga Y."/>
            <person name="Zwiers L.-H."/>
            <person name="Turgeon B."/>
            <person name="Goodwin S."/>
            <person name="Spatafora J."/>
            <person name="Crous P."/>
            <person name="Grigoriev I."/>
        </authorList>
    </citation>
    <scope>NUCLEOTIDE SEQUENCE</scope>
    <source>
        <strain evidence="2">CBS 473.64</strain>
    </source>
</reference>
<dbReference type="EMBL" id="MU006782">
    <property type="protein sequence ID" value="KAF2641707.1"/>
    <property type="molecule type" value="Genomic_DNA"/>
</dbReference>
<dbReference type="PANTHER" id="PTHR37490:SF3">
    <property type="entry name" value="DUF3431 DOMAIN CONTAINING PROTEIN"/>
    <property type="match status" value="1"/>
</dbReference>
<evidence type="ECO:0000313" key="3">
    <source>
        <dbReference type="Proteomes" id="UP000799753"/>
    </source>
</evidence>
<dbReference type="OrthoDB" id="426718at2759"/>
<accession>A0A6A6S329</accession>
<dbReference type="Pfam" id="PF11913">
    <property type="entry name" value="DUF3431"/>
    <property type="match status" value="1"/>
</dbReference>
<evidence type="ECO:0000256" key="1">
    <source>
        <dbReference type="SAM" id="MobiDB-lite"/>
    </source>
</evidence>
<protein>
    <submittedName>
        <fullName evidence="2">Uncharacterized protein</fullName>
    </submittedName>
</protein>
<dbReference type="AlphaFoldDB" id="A0A6A6S329"/>
<dbReference type="Proteomes" id="UP000799753">
    <property type="component" value="Unassembled WGS sequence"/>
</dbReference>
<organism evidence="2 3">
    <name type="scientific">Massarina eburnea CBS 473.64</name>
    <dbReference type="NCBI Taxonomy" id="1395130"/>
    <lineage>
        <taxon>Eukaryota</taxon>
        <taxon>Fungi</taxon>
        <taxon>Dikarya</taxon>
        <taxon>Ascomycota</taxon>
        <taxon>Pezizomycotina</taxon>
        <taxon>Dothideomycetes</taxon>
        <taxon>Pleosporomycetidae</taxon>
        <taxon>Pleosporales</taxon>
        <taxon>Massarineae</taxon>
        <taxon>Massarinaceae</taxon>
        <taxon>Massarina</taxon>
    </lineage>
</organism>
<evidence type="ECO:0000313" key="2">
    <source>
        <dbReference type="EMBL" id="KAF2641707.1"/>
    </source>
</evidence>
<keyword evidence="3" id="KW-1185">Reference proteome</keyword>
<gene>
    <name evidence="2" type="ORF">P280DRAFT_283137</name>
</gene>